<dbReference type="Pfam" id="PF01627">
    <property type="entry name" value="Hpt"/>
    <property type="match status" value="1"/>
</dbReference>
<keyword evidence="6" id="KW-0902">Two-component regulatory system</keyword>
<dbReference type="Gene3D" id="3.30.565.10">
    <property type="entry name" value="Histidine kinase-like ATPase, C-terminal domain"/>
    <property type="match status" value="1"/>
</dbReference>
<dbReference type="Proteomes" id="UP000757435">
    <property type="component" value="Unassembled WGS sequence"/>
</dbReference>
<dbReference type="PANTHER" id="PTHR43395">
    <property type="entry name" value="SENSOR HISTIDINE KINASE CHEA"/>
    <property type="match status" value="1"/>
</dbReference>
<dbReference type="Gene3D" id="1.20.120.160">
    <property type="entry name" value="HPT domain"/>
    <property type="match status" value="1"/>
</dbReference>
<dbReference type="Pfam" id="PF00072">
    <property type="entry name" value="Response_reg"/>
    <property type="match status" value="1"/>
</dbReference>
<evidence type="ECO:0000256" key="6">
    <source>
        <dbReference type="ARBA" id="ARBA00023012"/>
    </source>
</evidence>
<dbReference type="PANTHER" id="PTHR43395:SF1">
    <property type="entry name" value="CHEMOTAXIS PROTEIN CHEA"/>
    <property type="match status" value="1"/>
</dbReference>
<evidence type="ECO:0000256" key="1">
    <source>
        <dbReference type="ARBA" id="ARBA00000085"/>
    </source>
</evidence>
<organism evidence="13 14">
    <name type="scientific">Drouetiella hepatica Uher 2000/2452</name>
    <dbReference type="NCBI Taxonomy" id="904376"/>
    <lineage>
        <taxon>Bacteria</taxon>
        <taxon>Bacillati</taxon>
        <taxon>Cyanobacteriota</taxon>
        <taxon>Cyanophyceae</taxon>
        <taxon>Oculatellales</taxon>
        <taxon>Oculatellaceae</taxon>
        <taxon>Drouetiella</taxon>
    </lineage>
</organism>
<evidence type="ECO:0000256" key="9">
    <source>
        <dbReference type="SAM" id="MobiDB-lite"/>
    </source>
</evidence>
<dbReference type="SMART" id="SM00387">
    <property type="entry name" value="HATPase_c"/>
    <property type="match status" value="1"/>
</dbReference>
<dbReference type="CDD" id="cd00088">
    <property type="entry name" value="HPT"/>
    <property type="match status" value="1"/>
</dbReference>
<dbReference type="EMBL" id="JAHHHD010000067">
    <property type="protein sequence ID" value="MBW4662292.1"/>
    <property type="molecule type" value="Genomic_DNA"/>
</dbReference>
<dbReference type="Gene3D" id="2.30.30.40">
    <property type="entry name" value="SH3 Domains"/>
    <property type="match status" value="1"/>
</dbReference>
<evidence type="ECO:0000256" key="3">
    <source>
        <dbReference type="ARBA" id="ARBA00022553"/>
    </source>
</evidence>
<dbReference type="InterPro" id="IPR036061">
    <property type="entry name" value="CheW-like_dom_sf"/>
</dbReference>
<dbReference type="PROSITE" id="PS50894">
    <property type="entry name" value="HPT"/>
    <property type="match status" value="1"/>
</dbReference>
<keyword evidence="4" id="KW-0808">Transferase</keyword>
<dbReference type="FunFam" id="3.30.565.10:FF:000016">
    <property type="entry name" value="Chemotaxis protein CheA, putative"/>
    <property type="match status" value="1"/>
</dbReference>
<dbReference type="Gene3D" id="3.40.50.2300">
    <property type="match status" value="1"/>
</dbReference>
<dbReference type="GO" id="GO:0006935">
    <property type="term" value="P:chemotaxis"/>
    <property type="evidence" value="ECO:0007669"/>
    <property type="project" value="InterPro"/>
</dbReference>
<comment type="caution">
    <text evidence="13">The sequence shown here is derived from an EMBL/GenBank/DDBJ whole genome shotgun (WGS) entry which is preliminary data.</text>
</comment>
<evidence type="ECO:0000256" key="4">
    <source>
        <dbReference type="ARBA" id="ARBA00022679"/>
    </source>
</evidence>
<feature type="domain" description="Response regulatory" evidence="11">
    <location>
        <begin position="890"/>
        <end position="1007"/>
    </location>
</feature>
<feature type="modified residue" description="4-aspartylphosphate" evidence="8">
    <location>
        <position position="940"/>
    </location>
</feature>
<feature type="region of interest" description="Disordered" evidence="9">
    <location>
        <begin position="336"/>
        <end position="355"/>
    </location>
</feature>
<dbReference type="SMART" id="SM00073">
    <property type="entry name" value="HPT"/>
    <property type="match status" value="1"/>
</dbReference>
<keyword evidence="3 8" id="KW-0597">Phosphoprotein</keyword>
<dbReference type="InterPro" id="IPR036641">
    <property type="entry name" value="HPT_dom_sf"/>
</dbReference>
<dbReference type="Pfam" id="PF02518">
    <property type="entry name" value="HATPase_c"/>
    <property type="match status" value="1"/>
</dbReference>
<reference evidence="13" key="2">
    <citation type="journal article" date="2022" name="Microbiol. Resour. Announc.">
        <title>Metagenome Sequencing to Explore Phylogenomics of Terrestrial Cyanobacteria.</title>
        <authorList>
            <person name="Ward R.D."/>
            <person name="Stajich J.E."/>
            <person name="Johansen J.R."/>
            <person name="Huntemann M."/>
            <person name="Clum A."/>
            <person name="Foster B."/>
            <person name="Foster B."/>
            <person name="Roux S."/>
            <person name="Palaniappan K."/>
            <person name="Varghese N."/>
            <person name="Mukherjee S."/>
            <person name="Reddy T.B.K."/>
            <person name="Daum C."/>
            <person name="Copeland A."/>
            <person name="Chen I.A."/>
            <person name="Ivanova N.N."/>
            <person name="Kyrpides N.C."/>
            <person name="Shapiro N."/>
            <person name="Eloe-Fadrosh E.A."/>
            <person name="Pietrasiak N."/>
        </authorList>
    </citation>
    <scope>NUCLEOTIDE SEQUENCE</scope>
    <source>
        <strain evidence="13">UHER 2000/2452</strain>
    </source>
</reference>
<feature type="domain" description="Histidine kinase" evidence="10">
    <location>
        <begin position="445"/>
        <end position="693"/>
    </location>
</feature>
<dbReference type="AlphaFoldDB" id="A0A951QFU7"/>
<evidence type="ECO:0000256" key="7">
    <source>
        <dbReference type="PROSITE-ProRule" id="PRU00110"/>
    </source>
</evidence>
<dbReference type="GO" id="GO:0005737">
    <property type="term" value="C:cytoplasm"/>
    <property type="evidence" value="ECO:0007669"/>
    <property type="project" value="InterPro"/>
</dbReference>
<protein>
    <recommendedName>
        <fullName evidence="2">histidine kinase</fullName>
        <ecNumber evidence="2">2.7.13.3</ecNumber>
    </recommendedName>
</protein>
<evidence type="ECO:0000256" key="5">
    <source>
        <dbReference type="ARBA" id="ARBA00022777"/>
    </source>
</evidence>
<dbReference type="PROSITE" id="PS50109">
    <property type="entry name" value="HIS_KIN"/>
    <property type="match status" value="1"/>
</dbReference>
<name>A0A951QFU7_9CYAN</name>
<evidence type="ECO:0000259" key="12">
    <source>
        <dbReference type="PROSITE" id="PS50894"/>
    </source>
</evidence>
<evidence type="ECO:0000259" key="10">
    <source>
        <dbReference type="PROSITE" id="PS50109"/>
    </source>
</evidence>
<dbReference type="SUPFAM" id="SSF52172">
    <property type="entry name" value="CheY-like"/>
    <property type="match status" value="1"/>
</dbReference>
<dbReference type="SMART" id="SM00260">
    <property type="entry name" value="CheW"/>
    <property type="match status" value="1"/>
</dbReference>
<dbReference type="InterPro" id="IPR008207">
    <property type="entry name" value="Sig_transdc_His_kin_Hpt_dom"/>
</dbReference>
<dbReference type="InterPro" id="IPR036890">
    <property type="entry name" value="HATPase_C_sf"/>
</dbReference>
<gene>
    <name evidence="13" type="ORF">KME15_26870</name>
</gene>
<dbReference type="InterPro" id="IPR001789">
    <property type="entry name" value="Sig_transdc_resp-reg_receiver"/>
</dbReference>
<dbReference type="InterPro" id="IPR051315">
    <property type="entry name" value="Bact_Chemotaxis_CheA"/>
</dbReference>
<dbReference type="InterPro" id="IPR003594">
    <property type="entry name" value="HATPase_dom"/>
</dbReference>
<evidence type="ECO:0000259" key="11">
    <source>
        <dbReference type="PROSITE" id="PS50110"/>
    </source>
</evidence>
<dbReference type="InterPro" id="IPR004358">
    <property type="entry name" value="Sig_transdc_His_kin-like_C"/>
</dbReference>
<feature type="region of interest" description="Disordered" evidence="9">
    <location>
        <begin position="416"/>
        <end position="446"/>
    </location>
</feature>
<proteinExistence type="predicted"/>
<dbReference type="GO" id="GO:0000155">
    <property type="term" value="F:phosphorelay sensor kinase activity"/>
    <property type="evidence" value="ECO:0007669"/>
    <property type="project" value="InterPro"/>
</dbReference>
<feature type="modified residue" description="Phosphohistidine" evidence="7">
    <location>
        <position position="50"/>
    </location>
</feature>
<feature type="compositionally biased region" description="Low complexity" evidence="9">
    <location>
        <begin position="336"/>
        <end position="348"/>
    </location>
</feature>
<dbReference type="InterPro" id="IPR005467">
    <property type="entry name" value="His_kinase_dom"/>
</dbReference>
<accession>A0A951QFU7</accession>
<dbReference type="PROSITE" id="PS50110">
    <property type="entry name" value="RESPONSE_REGULATORY"/>
    <property type="match status" value="1"/>
</dbReference>
<keyword evidence="5 13" id="KW-0418">Kinase</keyword>
<dbReference type="InterPro" id="IPR004105">
    <property type="entry name" value="CheA-like_dim"/>
</dbReference>
<dbReference type="SMART" id="SM00448">
    <property type="entry name" value="REC"/>
    <property type="match status" value="1"/>
</dbReference>
<dbReference type="SUPFAM" id="SSF55874">
    <property type="entry name" value="ATPase domain of HSP90 chaperone/DNA topoisomerase II/histidine kinase"/>
    <property type="match status" value="1"/>
</dbReference>
<feature type="domain" description="HPt" evidence="12">
    <location>
        <begin position="4"/>
        <end position="107"/>
    </location>
</feature>
<evidence type="ECO:0000256" key="8">
    <source>
        <dbReference type="PROSITE-ProRule" id="PRU00169"/>
    </source>
</evidence>
<reference evidence="13" key="1">
    <citation type="submission" date="2021-05" db="EMBL/GenBank/DDBJ databases">
        <authorList>
            <person name="Pietrasiak N."/>
            <person name="Ward R."/>
            <person name="Stajich J.E."/>
            <person name="Kurbessoian T."/>
        </authorList>
    </citation>
    <scope>NUCLEOTIDE SEQUENCE</scope>
    <source>
        <strain evidence="13">UHER 2000/2452</strain>
    </source>
</reference>
<comment type="catalytic activity">
    <reaction evidence="1">
        <text>ATP + protein L-histidine = ADP + protein N-phospho-L-histidine.</text>
        <dbReference type="EC" id="2.7.13.3"/>
    </reaction>
</comment>
<dbReference type="SMART" id="SM01231">
    <property type="entry name" value="H-kinase_dim"/>
    <property type="match status" value="1"/>
</dbReference>
<dbReference type="InterPro" id="IPR011006">
    <property type="entry name" value="CheY-like_superfamily"/>
</dbReference>
<sequence>MTLDPTIREQTYPYFLQEVPELLQALEQGLLGLRETCTLNQVNTLMRATHTLKGAAASVGLETITIIAHSLEDIFKAFCRPDISINPDIQALLFEGFECLRLPLTAELTGGSINDAEILDRAAAVFAQLQEELGDCFGQEAYIPTSAELGFDVTQSIFEVGVTQRLDQLAALIVDAPLEEIATTLQTQAGIFLGLAESLNLPGFGAIAQAAIAALEQHPGQVRSLAEIALADFEAGKAAVLAGDRTQGGYPSKALQLLASSPDAIQETIPEEPEQPEAQGLFLESIWGDTANAAVNAADLALDAELVLYPTSERLGEDRPEESIPEALPDHILQSSAPQPAASVSNVSREAPSPLPTVRVNVEHLERLSYSMGELLTHQNYQFLQTEQLQASVQNLLTRLQQHQQLLSQFQDQFNRQMQRSQPAGKDRKTDSQASKKKRGAPQKTLGFTVQQPYESALTVQPLLDSTVQLAEAVDAIDLFTHQANQTLETQQRTLKTARDALIEARMLPVGQIFGRFSQVLHQLGTRHNKQVALMLQGSEILVDKVVAEKLYDPLLHLVRNAFDHGIEAVTARQQRNKPEQGQIEICAYHQGRYLMIEVRDDGEGLDFELIRQRAAERQLVPPHQVRQLTQAQLTNLLFEPGFSTAAQVNNLSGRGVGLDIVRNQLQGLQGSVIVHSRLHQGTTFTLQIPLRLAIAKLFVCQAGNKTHALFADAIEQILIPQADQIQHQYGVTVLRWGKEGNEQQIPVYTLSDLLTYSSTLHLPLLKSSLDSKQKASHVILLRYQGALIGLEVDQIVGEQELVIRPLAAVIGSPHYVYGASTLASDQLTLVIDPIALIQHLLDQRVLDQQHRGQQRSLALPLQLSSPSQLQLAASIPPANVGFEANSNPRILTVEDSITVRQGLLLTLQRAGYQVFQAKDGQEAIESLHDQLNVHLIICDLDMPRVNGFEFLRHCQRIPELAEIPVIILTSRSDEKHRLLAAQLGAIAYMTKPYLEYKLLQLVEEVLERRVVLNRS</sequence>
<evidence type="ECO:0000313" key="13">
    <source>
        <dbReference type="EMBL" id="MBW4662292.1"/>
    </source>
</evidence>
<evidence type="ECO:0000256" key="2">
    <source>
        <dbReference type="ARBA" id="ARBA00012438"/>
    </source>
</evidence>
<dbReference type="Pfam" id="PF01584">
    <property type="entry name" value="CheW"/>
    <property type="match status" value="1"/>
</dbReference>
<dbReference type="SUPFAM" id="SSF47226">
    <property type="entry name" value="Histidine-containing phosphotransfer domain, HPT domain"/>
    <property type="match status" value="1"/>
</dbReference>
<dbReference type="EC" id="2.7.13.3" evidence="2"/>
<dbReference type="SUPFAM" id="SSF50341">
    <property type="entry name" value="CheW-like"/>
    <property type="match status" value="1"/>
</dbReference>
<dbReference type="InterPro" id="IPR002545">
    <property type="entry name" value="CheW-lke_dom"/>
</dbReference>
<evidence type="ECO:0000313" key="14">
    <source>
        <dbReference type="Proteomes" id="UP000757435"/>
    </source>
</evidence>
<dbReference type="PRINTS" id="PR00344">
    <property type="entry name" value="BCTRLSENSOR"/>
</dbReference>